<comment type="caution">
    <text evidence="3">The sequence shown here is derived from an EMBL/GenBank/DDBJ whole genome shotgun (WGS) entry which is preliminary data.</text>
</comment>
<name>A0A0M0JXF1_9EUKA</name>
<dbReference type="GO" id="GO:0016491">
    <property type="term" value="F:oxidoreductase activity"/>
    <property type="evidence" value="ECO:0007669"/>
    <property type="project" value="UniProtKB-KW"/>
</dbReference>
<dbReference type="GO" id="GO:0005737">
    <property type="term" value="C:cytoplasm"/>
    <property type="evidence" value="ECO:0007669"/>
    <property type="project" value="TreeGrafter"/>
</dbReference>
<protein>
    <submittedName>
        <fullName evidence="3">Curlin</fullName>
    </submittedName>
</protein>
<gene>
    <name evidence="3" type="ORF">Ctob_005492</name>
</gene>
<proteinExistence type="predicted"/>
<dbReference type="SUPFAM" id="SSF51735">
    <property type="entry name" value="NAD(P)-binding Rossmann-fold domains"/>
    <property type="match status" value="1"/>
</dbReference>
<dbReference type="InterPro" id="IPR036291">
    <property type="entry name" value="NAD(P)-bd_dom_sf"/>
</dbReference>
<dbReference type="PRINTS" id="PR00081">
    <property type="entry name" value="GDHRDH"/>
</dbReference>
<dbReference type="PANTHER" id="PTHR43544:SF7">
    <property type="entry name" value="NADB-LER2"/>
    <property type="match status" value="1"/>
</dbReference>
<keyword evidence="2" id="KW-0560">Oxidoreductase</keyword>
<dbReference type="Pfam" id="PF00106">
    <property type="entry name" value="adh_short"/>
    <property type="match status" value="1"/>
</dbReference>
<dbReference type="AlphaFoldDB" id="A0A0M0JXF1"/>
<evidence type="ECO:0000313" key="4">
    <source>
        <dbReference type="Proteomes" id="UP000037460"/>
    </source>
</evidence>
<evidence type="ECO:0000256" key="2">
    <source>
        <dbReference type="ARBA" id="ARBA00023002"/>
    </source>
</evidence>
<dbReference type="InterPro" id="IPR002347">
    <property type="entry name" value="SDR_fam"/>
</dbReference>
<dbReference type="OrthoDB" id="7289984at2759"/>
<dbReference type="Proteomes" id="UP000037460">
    <property type="component" value="Unassembled WGS sequence"/>
</dbReference>
<organism evidence="3 4">
    <name type="scientific">Chrysochromulina tobinii</name>
    <dbReference type="NCBI Taxonomy" id="1460289"/>
    <lineage>
        <taxon>Eukaryota</taxon>
        <taxon>Haptista</taxon>
        <taxon>Haptophyta</taxon>
        <taxon>Prymnesiophyceae</taxon>
        <taxon>Prymnesiales</taxon>
        <taxon>Chrysochromulinaceae</taxon>
        <taxon>Chrysochromulina</taxon>
    </lineage>
</organism>
<dbReference type="InterPro" id="IPR051468">
    <property type="entry name" value="Fungal_SecMetab_SDRs"/>
</dbReference>
<dbReference type="PANTHER" id="PTHR43544">
    <property type="entry name" value="SHORT-CHAIN DEHYDROGENASE/REDUCTASE"/>
    <property type="match status" value="1"/>
</dbReference>
<dbReference type="Gene3D" id="3.40.50.720">
    <property type="entry name" value="NAD(P)-binding Rossmann-like Domain"/>
    <property type="match status" value="1"/>
</dbReference>
<accession>A0A0M0JXF1</accession>
<evidence type="ECO:0000256" key="1">
    <source>
        <dbReference type="ARBA" id="ARBA00022857"/>
    </source>
</evidence>
<evidence type="ECO:0000313" key="3">
    <source>
        <dbReference type="EMBL" id="KOO31341.1"/>
    </source>
</evidence>
<dbReference type="EMBL" id="JWZX01002036">
    <property type="protein sequence ID" value="KOO31341.1"/>
    <property type="molecule type" value="Genomic_DNA"/>
</dbReference>
<keyword evidence="4" id="KW-1185">Reference proteome</keyword>
<keyword evidence="1" id="KW-0521">NADP</keyword>
<sequence length="146" mass="15524">MTSKSKKIESIDGAEMANVMMVNSIAPMLVSSALLPHLRSGSRRTIVQISSIMGSIAGNNTVESSYAYRASKAALNQFNRSLAAELRSDGFTCVAMHPGWVRTELGGAGGQLSVEESVATMLRVIDALRADQTGAFLNYDGAPIAW</sequence>
<reference evidence="4" key="1">
    <citation type="journal article" date="2015" name="PLoS Genet.">
        <title>Genome Sequence and Transcriptome Analyses of Chrysochromulina tobin: Metabolic Tools for Enhanced Algal Fitness in the Prominent Order Prymnesiales (Haptophyceae).</title>
        <authorList>
            <person name="Hovde B.T."/>
            <person name="Deodato C.R."/>
            <person name="Hunsperger H.M."/>
            <person name="Ryken S.A."/>
            <person name="Yost W."/>
            <person name="Jha R.K."/>
            <person name="Patterson J."/>
            <person name="Monnat R.J. Jr."/>
            <person name="Barlow S.B."/>
            <person name="Starkenburg S.R."/>
            <person name="Cattolico R.A."/>
        </authorList>
    </citation>
    <scope>NUCLEOTIDE SEQUENCE</scope>
    <source>
        <strain evidence="4">CCMP291</strain>
    </source>
</reference>